<organism evidence="2 3">
    <name type="scientific">Lentinula boryana</name>
    <dbReference type="NCBI Taxonomy" id="40481"/>
    <lineage>
        <taxon>Eukaryota</taxon>
        <taxon>Fungi</taxon>
        <taxon>Dikarya</taxon>
        <taxon>Basidiomycota</taxon>
        <taxon>Agaricomycotina</taxon>
        <taxon>Agaricomycetes</taxon>
        <taxon>Agaricomycetidae</taxon>
        <taxon>Agaricales</taxon>
        <taxon>Marasmiineae</taxon>
        <taxon>Omphalotaceae</taxon>
        <taxon>Lentinula</taxon>
    </lineage>
</organism>
<feature type="region of interest" description="Disordered" evidence="1">
    <location>
        <begin position="1"/>
        <end position="41"/>
    </location>
</feature>
<sequence>MSNELAPILPTVPRTSGTDDLGGLAPSSISTPEINGNLKRKRNDSTASLDAFIADTTQNVDILEASSFTAAGEFMDLNSDFWKSMFDGTFTSFGGNDILAQTDAPLSSMPGAPTSLTTGLSTGINTSVDGVRVSCQEWSANPVPAAATKGDDVPVTSTSQFTQPGTQPTNYDELFGGYQSPIPNAGPSSTPAQDDLETPLSTNNAEQIMLADWQALLDVFPNDTSPAQPSTPAAIPEVQRLFLEGYDANSGGVLPFTCSGTDIPFFGTADVPVGVSQVMGPLEKMQEFSGGQLSSDTITNVPEAGSNFPDQLGAFSGAPEQGFNNCLTPSNTSPFPIYPGGSSHASEFRSTYQPPLAQHLPDSVPNTDALELCISTHDPDQAWYGIAHFFGVAPPPPAISIRSPFHEALINFSSTWNPNRGPLLIPNVLYKPPAKDNLPVEIQRFMNQYFPDIPRPPPTYPHYVTWWDAVWIARECFRKNPQFLEQPLMTMGDVSFGQQSALGPSHVSTTTTTIHWDPTPHNQTPVNMNLYPAGNASSQTYLPTAEDLAKMEPHSIFVIETGQRERRPKKKARRE</sequence>
<gene>
    <name evidence="2" type="ORF">F5050DRAFT_444753</name>
</gene>
<feature type="region of interest" description="Disordered" evidence="1">
    <location>
        <begin position="179"/>
        <end position="198"/>
    </location>
</feature>
<feature type="region of interest" description="Disordered" evidence="1">
    <location>
        <begin position="144"/>
        <end position="172"/>
    </location>
</feature>
<protein>
    <submittedName>
        <fullName evidence="2">Uncharacterized protein</fullName>
    </submittedName>
</protein>
<dbReference type="Proteomes" id="UP001163828">
    <property type="component" value="Unassembled WGS sequence"/>
</dbReference>
<proteinExistence type="predicted"/>
<reference evidence="2" key="1">
    <citation type="submission" date="2022-08" db="EMBL/GenBank/DDBJ databases">
        <authorList>
            <consortium name="DOE Joint Genome Institute"/>
            <person name="Min B."/>
            <person name="Riley R."/>
            <person name="Sierra-Patev S."/>
            <person name="Naranjo-Ortiz M."/>
            <person name="Looney B."/>
            <person name="Konkel Z."/>
            <person name="Slot J.C."/>
            <person name="Sakamoto Y."/>
            <person name="Steenwyk J.L."/>
            <person name="Rokas A."/>
            <person name="Carro J."/>
            <person name="Camarero S."/>
            <person name="Ferreira P."/>
            <person name="Molpeceres G."/>
            <person name="Ruiz-Duenas F.J."/>
            <person name="Serrano A."/>
            <person name="Henrissat B."/>
            <person name="Drula E."/>
            <person name="Hughes K.W."/>
            <person name="Mata J.L."/>
            <person name="Ishikawa N.K."/>
            <person name="Vargas-Isla R."/>
            <person name="Ushijima S."/>
            <person name="Smith C.A."/>
            <person name="Ahrendt S."/>
            <person name="Andreopoulos W."/>
            <person name="He G."/>
            <person name="Labutti K."/>
            <person name="Lipzen A."/>
            <person name="Ng V."/>
            <person name="Sandor L."/>
            <person name="Barry K."/>
            <person name="Martinez A.T."/>
            <person name="Xiao Y."/>
            <person name="Gibbons J.G."/>
            <person name="Terashima K."/>
            <person name="Hibbett D.S."/>
            <person name="Grigoriev I.V."/>
        </authorList>
    </citation>
    <scope>NUCLEOTIDE SEQUENCE</scope>
    <source>
        <strain evidence="2">TFB10827</strain>
    </source>
</reference>
<evidence type="ECO:0000256" key="1">
    <source>
        <dbReference type="SAM" id="MobiDB-lite"/>
    </source>
</evidence>
<name>A0ABQ8QPV1_9AGAR</name>
<keyword evidence="3" id="KW-1185">Reference proteome</keyword>
<evidence type="ECO:0000313" key="2">
    <source>
        <dbReference type="EMBL" id="KAJ4000565.1"/>
    </source>
</evidence>
<accession>A0ABQ8QPV1</accession>
<comment type="caution">
    <text evidence="2">The sequence shown here is derived from an EMBL/GenBank/DDBJ whole genome shotgun (WGS) entry which is preliminary data.</text>
</comment>
<dbReference type="EMBL" id="MU790520">
    <property type="protein sequence ID" value="KAJ4000565.1"/>
    <property type="molecule type" value="Genomic_DNA"/>
</dbReference>
<feature type="compositionally biased region" description="Polar residues" evidence="1">
    <location>
        <begin position="155"/>
        <end position="170"/>
    </location>
</feature>
<evidence type="ECO:0000313" key="3">
    <source>
        <dbReference type="Proteomes" id="UP001163828"/>
    </source>
</evidence>